<sequence>MNRISVRVEKHVPLRMGEASYVKWLLLVCLVVTAQWAAAQSEGQWRLRKNKDQIQVYSRHTDGSRLEELKAVCVIPGTMSQLVALLSDVDNYKEVLYKTKTAQLLQRVNETRFTYYIVNELPVVQDRDMAVQLTFSRDPATKLLHVRGVGLPNLVPEKKGNVRITDWQADWQVRADEKKRTLSITYTCRVDPGGSIPAWVQNFAATDGVYNSFILIRDSLPLARYQGRTFAFLGN</sequence>
<accession>A0A6M0INX1</accession>
<evidence type="ECO:0000313" key="1">
    <source>
        <dbReference type="EMBL" id="NEU69637.1"/>
    </source>
</evidence>
<organism evidence="1 2">
    <name type="scientific">Spirosoma agri</name>
    <dbReference type="NCBI Taxonomy" id="1987381"/>
    <lineage>
        <taxon>Bacteria</taxon>
        <taxon>Pseudomonadati</taxon>
        <taxon>Bacteroidota</taxon>
        <taxon>Cytophagia</taxon>
        <taxon>Cytophagales</taxon>
        <taxon>Cytophagaceae</taxon>
        <taxon>Spirosoma</taxon>
    </lineage>
</organism>
<dbReference type="EMBL" id="JAAGNZ010000002">
    <property type="protein sequence ID" value="NEU69637.1"/>
    <property type="molecule type" value="Genomic_DNA"/>
</dbReference>
<dbReference type="Gene3D" id="3.30.530.20">
    <property type="match status" value="1"/>
</dbReference>
<dbReference type="PIRSF" id="PIRSF039033">
    <property type="entry name" value="START_dom"/>
    <property type="match status" value="1"/>
</dbReference>
<dbReference type="InterPro" id="IPR028347">
    <property type="entry name" value="START_dom_prot"/>
</dbReference>
<dbReference type="RefSeq" id="WP_164042160.1">
    <property type="nucleotide sequence ID" value="NZ_JAAGNZ010000002.1"/>
</dbReference>
<evidence type="ECO:0000313" key="2">
    <source>
        <dbReference type="Proteomes" id="UP000477386"/>
    </source>
</evidence>
<dbReference type="PANTHER" id="PTHR19308">
    <property type="entry name" value="PHOSPHATIDYLCHOLINE TRANSFER PROTEIN"/>
    <property type="match status" value="1"/>
</dbReference>
<gene>
    <name evidence="1" type="ORF">GK091_22340</name>
</gene>
<dbReference type="PANTHER" id="PTHR19308:SF14">
    <property type="entry name" value="START DOMAIN-CONTAINING PROTEIN"/>
    <property type="match status" value="1"/>
</dbReference>
<dbReference type="InterPro" id="IPR051213">
    <property type="entry name" value="START_lipid_transfer"/>
</dbReference>
<reference evidence="1 2" key="1">
    <citation type="submission" date="2020-02" db="EMBL/GenBank/DDBJ databases">
        <title>Draft genome sequence of two Spirosoma agri KCTC 52727 and Spirosoma terrae KCTC 52035.</title>
        <authorList>
            <person name="Rojas J."/>
            <person name="Ambika Manirajan B."/>
            <person name="Ratering S."/>
            <person name="Suarez C."/>
            <person name="Schnell S."/>
        </authorList>
    </citation>
    <scope>NUCLEOTIDE SEQUENCE [LARGE SCALE GENOMIC DNA]</scope>
    <source>
        <strain evidence="1 2">KCTC 52727</strain>
    </source>
</reference>
<dbReference type="SUPFAM" id="SSF55961">
    <property type="entry name" value="Bet v1-like"/>
    <property type="match status" value="1"/>
</dbReference>
<protein>
    <recommendedName>
        <fullName evidence="3">START domain-containing protein</fullName>
    </recommendedName>
</protein>
<dbReference type="InterPro" id="IPR023393">
    <property type="entry name" value="START-like_dom_sf"/>
</dbReference>
<dbReference type="AlphaFoldDB" id="A0A6M0INX1"/>
<keyword evidence="2" id="KW-1185">Reference proteome</keyword>
<name>A0A6M0INX1_9BACT</name>
<dbReference type="Proteomes" id="UP000477386">
    <property type="component" value="Unassembled WGS sequence"/>
</dbReference>
<evidence type="ECO:0008006" key="3">
    <source>
        <dbReference type="Google" id="ProtNLM"/>
    </source>
</evidence>
<comment type="caution">
    <text evidence="1">The sequence shown here is derived from an EMBL/GenBank/DDBJ whole genome shotgun (WGS) entry which is preliminary data.</text>
</comment>
<proteinExistence type="predicted"/>